<protein>
    <recommendedName>
        <fullName evidence="2">Novel STAND NTPase 5 domain-containing protein</fullName>
    </recommendedName>
</protein>
<reference evidence="3 4" key="1">
    <citation type="journal article" date="2009" name="Stand. Genomic Sci.">
        <title>Complete genome sequence of Beutenbergia cavernae type strain (HKI 0122).</title>
        <authorList>
            <person name="Land M."/>
            <person name="Pukall R."/>
            <person name="Abt B."/>
            <person name="Goker M."/>
            <person name="Rohde M."/>
            <person name="Glavina Del Rio T."/>
            <person name="Tice H."/>
            <person name="Copeland A."/>
            <person name="Cheng J.F."/>
            <person name="Lucas S."/>
            <person name="Chen F."/>
            <person name="Nolan M."/>
            <person name="Bruce D."/>
            <person name="Goodwin L."/>
            <person name="Pitluck S."/>
            <person name="Ivanova N."/>
            <person name="Mavromatis K."/>
            <person name="Ovchinnikova G."/>
            <person name="Pati A."/>
            <person name="Chen A."/>
            <person name="Palaniappan K."/>
            <person name="Hauser L."/>
            <person name="Chang Y.J."/>
            <person name="Jefferies C.C."/>
            <person name="Saunders E."/>
            <person name="Brettin T."/>
            <person name="Detter J.C."/>
            <person name="Han C."/>
            <person name="Chain P."/>
            <person name="Bristow J."/>
            <person name="Eisen J.A."/>
            <person name="Markowitz V."/>
            <person name="Hugenholtz P."/>
            <person name="Kyrpides N.C."/>
            <person name="Klenk H.P."/>
            <person name="Lapidus A."/>
        </authorList>
    </citation>
    <scope>NUCLEOTIDE SEQUENCE [LARGE SCALE GENOMIC DNA]</scope>
    <source>
        <strain evidence="4">ATCC BAA-8 / DSM 12333 / NBRC 16432</strain>
    </source>
</reference>
<dbReference type="eggNOG" id="ENOG5033TDT">
    <property type="taxonomic scope" value="Bacteria"/>
</dbReference>
<dbReference type="InterPro" id="IPR057574">
    <property type="entry name" value="nSTAND_NTPase5_dom"/>
</dbReference>
<dbReference type="EMBL" id="CP001618">
    <property type="protein sequence ID" value="ACQ80391.1"/>
    <property type="molecule type" value="Genomic_DNA"/>
</dbReference>
<dbReference type="Pfam" id="PF25199">
    <property type="entry name" value="nSTAND_NTPase5"/>
    <property type="match status" value="1"/>
</dbReference>
<accession>C5C6I5</accession>
<dbReference type="Proteomes" id="UP000007962">
    <property type="component" value="Chromosome"/>
</dbReference>
<dbReference type="AlphaFoldDB" id="C5C6I5"/>
<evidence type="ECO:0000313" key="3">
    <source>
        <dbReference type="EMBL" id="ACQ80391.1"/>
    </source>
</evidence>
<dbReference type="Pfam" id="PF13289">
    <property type="entry name" value="SIR2_2"/>
    <property type="match status" value="1"/>
</dbReference>
<feature type="region of interest" description="Disordered" evidence="1">
    <location>
        <begin position="1004"/>
        <end position="1026"/>
    </location>
</feature>
<dbReference type="HOGENOM" id="CLU_295061_0_0_11"/>
<dbReference type="STRING" id="471853.Bcav_2139"/>
<name>C5C6I5_BEUC1</name>
<organism evidence="3 4">
    <name type="scientific">Beutenbergia cavernae (strain ATCC BAA-8 / DSM 12333 / CCUG 43141 / JCM 11478 / NBRC 16432 / NCIMB 13614 / HKI 0122)</name>
    <dbReference type="NCBI Taxonomy" id="471853"/>
    <lineage>
        <taxon>Bacteria</taxon>
        <taxon>Bacillati</taxon>
        <taxon>Actinomycetota</taxon>
        <taxon>Actinomycetes</taxon>
        <taxon>Micrococcales</taxon>
        <taxon>Beutenbergiaceae</taxon>
        <taxon>Beutenbergia</taxon>
    </lineage>
</organism>
<evidence type="ECO:0000259" key="2">
    <source>
        <dbReference type="Pfam" id="PF25199"/>
    </source>
</evidence>
<dbReference type="KEGG" id="bcv:Bcav_2139"/>
<sequence>MLAIAGNPLGPVARGKRHVADLARDLGARPRHRPASAAFRLLGLDLRDRIALGARTQARVKVRNPELDPLRHGLVGGERMTERVAGDRVAAHSHQELELGLRCPITDRELALAKRDDSGTEPLARWSSRFVVARQRSREGSVPVCGRGGAQQVLVAIARTHHAHRTVTTPRCEARSPAVCDAGHMTQGPRVSLNDVTDAQRLALRRAARNGEYHLLLGAGASMDSTSHTGVSLPGSKKLIQQLCDAFDVPNEQGDLLWRIYDRAVEAAGESRVYSWFRERFWGVKHPYWMEYYARSPWATVWTLNVDDTFESAHTAVAKETSRQVQVLNWDDSFRQGRSLNVVHLHGVVDTEDPRKLVFSLSEYAVSAASRAAWPVNFHDSYGNSPFVILGARLRDEPDIESVVSRRHPTHAAPSFYVARTISRAMHADLTRWGLIPVEMTAEDFVLEWGELTGLDLEHDLGAELELGIRIGQQFTELKSTSSPVPAGHDFLGGDEPHWTDIQNGLAAELEWVTKATLDCNQIGRSLQKSTVIAYTGRRLTGRSTGLLQLGEHLRKASWRTFRFRHEGRIDVEALLAFAADGKALALLFDGAADIADDLDRLATEARLSGASVACVVVDDSARESNILGRISGSNLAHARVAGINGRLSRTDAARLVDTLERVGRLGILEGRPDPARLAHFKGHDLFDAMAQLENAPGFGRRVEHLVQELKDTQALRATLVASYASLVNRRLLVIDASRMIGINSDELVRRIQDDPRLASLVSTDGTDVRTRHRWLALQPTVERMGIDSAAEMLRNAVRSVSSRLNQKSLRERNPTALLVGSFMSHRNLNEAFPGADLDSWYTSLVDVFGSWSARYWEQRAILARRNSRSDANLLAKAESFSLRATELVADTYSFTTLGTVLLEKASRVPFDVHTYYERGLSAFERAASLDASSSNVVTWIAFLRYATKVLERISSDHSKGVGAPDLEDLWGTVRGDWRRTYAQLALLGTASDHVKRDLQKLRQDFESLPLPPDPDDGSSPDSAGG</sequence>
<evidence type="ECO:0000313" key="4">
    <source>
        <dbReference type="Proteomes" id="UP000007962"/>
    </source>
</evidence>
<gene>
    <name evidence="3" type="ordered locus">Bcav_2139</name>
</gene>
<evidence type="ECO:0000256" key="1">
    <source>
        <dbReference type="SAM" id="MobiDB-lite"/>
    </source>
</evidence>
<keyword evidence="4" id="KW-1185">Reference proteome</keyword>
<proteinExistence type="predicted"/>
<feature type="domain" description="Novel STAND NTPase 5" evidence="2">
    <location>
        <begin position="490"/>
        <end position="617"/>
    </location>
</feature>